<dbReference type="GO" id="GO:0044718">
    <property type="term" value="P:siderophore transmembrane transport"/>
    <property type="evidence" value="ECO:0007669"/>
    <property type="project" value="TreeGrafter"/>
</dbReference>
<evidence type="ECO:0000259" key="9">
    <source>
        <dbReference type="Pfam" id="PF07715"/>
    </source>
</evidence>
<name>A0A1H0AJV5_9SPHI</name>
<keyword evidence="7 8" id="KW-0998">Cell outer membrane</keyword>
<evidence type="ECO:0000256" key="2">
    <source>
        <dbReference type="ARBA" id="ARBA00022448"/>
    </source>
</evidence>
<keyword evidence="2 8" id="KW-0813">Transport</keyword>
<comment type="subcellular location">
    <subcellularLocation>
        <location evidence="1 8">Cell outer membrane</location>
        <topology evidence="1 8">Multi-pass membrane protein</topology>
    </subcellularLocation>
</comment>
<comment type="similarity">
    <text evidence="8">Belongs to the TonB-dependent receptor family.</text>
</comment>
<dbReference type="Proteomes" id="UP000183200">
    <property type="component" value="Unassembled WGS sequence"/>
</dbReference>
<evidence type="ECO:0000256" key="3">
    <source>
        <dbReference type="ARBA" id="ARBA00022452"/>
    </source>
</evidence>
<dbReference type="EMBL" id="FNGY01000007">
    <property type="protein sequence ID" value="SDN33665.1"/>
    <property type="molecule type" value="Genomic_DNA"/>
</dbReference>
<dbReference type="GO" id="GO:0015344">
    <property type="term" value="F:siderophore uptake transmembrane transporter activity"/>
    <property type="evidence" value="ECO:0007669"/>
    <property type="project" value="TreeGrafter"/>
</dbReference>
<evidence type="ECO:0000256" key="1">
    <source>
        <dbReference type="ARBA" id="ARBA00004571"/>
    </source>
</evidence>
<dbReference type="RefSeq" id="WP_074610231.1">
    <property type="nucleotide sequence ID" value="NZ_FNGY01000007.1"/>
</dbReference>
<proteinExistence type="inferred from homology"/>
<dbReference type="Gene3D" id="2.40.170.20">
    <property type="entry name" value="TonB-dependent receptor, beta-barrel domain"/>
    <property type="match status" value="1"/>
</dbReference>
<dbReference type="SUPFAM" id="SSF56935">
    <property type="entry name" value="Porins"/>
    <property type="match status" value="1"/>
</dbReference>
<dbReference type="InterPro" id="IPR036942">
    <property type="entry name" value="Beta-barrel_TonB_sf"/>
</dbReference>
<keyword evidence="6 8" id="KW-0472">Membrane</keyword>
<dbReference type="PANTHER" id="PTHR30069">
    <property type="entry name" value="TONB-DEPENDENT OUTER MEMBRANE RECEPTOR"/>
    <property type="match status" value="1"/>
</dbReference>
<keyword evidence="5" id="KW-0732">Signal</keyword>
<gene>
    <name evidence="10" type="ORF">SAMN05421820_107118</name>
</gene>
<dbReference type="PROSITE" id="PS52016">
    <property type="entry name" value="TONB_DEPENDENT_REC_3"/>
    <property type="match status" value="1"/>
</dbReference>
<dbReference type="AlphaFoldDB" id="A0A1H0AJV5"/>
<evidence type="ECO:0000313" key="10">
    <source>
        <dbReference type="EMBL" id="SDN33665.1"/>
    </source>
</evidence>
<reference evidence="11" key="1">
    <citation type="submission" date="2016-10" db="EMBL/GenBank/DDBJ databases">
        <authorList>
            <person name="Varghese N."/>
            <person name="Submissions S."/>
        </authorList>
    </citation>
    <scope>NUCLEOTIDE SEQUENCE [LARGE SCALE GENOMIC DNA]</scope>
    <source>
        <strain evidence="11">DSM 19110</strain>
    </source>
</reference>
<dbReference type="GO" id="GO:0009279">
    <property type="term" value="C:cell outer membrane"/>
    <property type="evidence" value="ECO:0007669"/>
    <property type="project" value="UniProtKB-SubCell"/>
</dbReference>
<evidence type="ECO:0000256" key="6">
    <source>
        <dbReference type="ARBA" id="ARBA00023136"/>
    </source>
</evidence>
<feature type="domain" description="TonB-dependent receptor plug" evidence="9">
    <location>
        <begin position="62"/>
        <end position="165"/>
    </location>
</feature>
<dbReference type="InterPro" id="IPR037066">
    <property type="entry name" value="Plug_dom_sf"/>
</dbReference>
<dbReference type="InterPro" id="IPR012910">
    <property type="entry name" value="Plug_dom"/>
</dbReference>
<keyword evidence="4 8" id="KW-0812">Transmembrane</keyword>
<organism evidence="10 11">
    <name type="scientific">Pedobacter steynii</name>
    <dbReference type="NCBI Taxonomy" id="430522"/>
    <lineage>
        <taxon>Bacteria</taxon>
        <taxon>Pseudomonadati</taxon>
        <taxon>Bacteroidota</taxon>
        <taxon>Sphingobacteriia</taxon>
        <taxon>Sphingobacteriales</taxon>
        <taxon>Sphingobacteriaceae</taxon>
        <taxon>Pedobacter</taxon>
    </lineage>
</organism>
<evidence type="ECO:0000256" key="7">
    <source>
        <dbReference type="ARBA" id="ARBA00023237"/>
    </source>
</evidence>
<dbReference type="OrthoDB" id="9812892at2"/>
<keyword evidence="10" id="KW-0675">Receptor</keyword>
<accession>A0A1H0AJV5</accession>
<dbReference type="PANTHER" id="PTHR30069:SF29">
    <property type="entry name" value="HEMOGLOBIN AND HEMOGLOBIN-HAPTOGLOBIN-BINDING PROTEIN 1-RELATED"/>
    <property type="match status" value="1"/>
</dbReference>
<dbReference type="Gene3D" id="2.170.130.10">
    <property type="entry name" value="TonB-dependent receptor, plug domain"/>
    <property type="match status" value="1"/>
</dbReference>
<sequence length="752" mass="85350">MGKRLLSIMGLLFMVTGAVIFSNQALKAQEPVKKIKDSTTSKRHNRLKEVNIKGKSVIREFKDSPLPIEIIDLKAVHGQSGNLVELLNRVPGVKLRGDGALGDPVNINLNGLNGKAIAVFKDGIPLSFYGHSFDPSLIPSNMLDRIEVYKGALPVSLGADALGGAINFVSRTPAVTTLEASYELGSFNTHRATISGYLPFKKYGGYAGINAAYTYSDNNYKRDVGWISPGDNNLVFDNTIRSAFRNNILKAPVAEIYLGFKHKSWADDLRLTILGSQFYKQLPQLPGIPSNGRNDVMTMHPFNNDRTFSQLLKHDKSLLSGKLKIGTVLGYSRIKTTFLDTSSLVYNRFGELQGDKGHPGEFFYGGNALHLKYNFYTLRFNVVYDVLPNHQVQFNHIYTHNDRLGTDTLGGLTRNGELDLYTVPSKYVKHISALGLRSRFLDEKLENLIALKRYQMKTSGYSTIGRSGSEKIVRDSTGAWGWMEGISFRPTSRWVIKASYEYAVRMPDDFEVFGDSYNVKSNFGIRPEKSHNYNFQFQYSAAAQQAGAFHISANYFTRRTNGRIMLVRDIPYSYYTNRTVVTSEGIEMEVMYKPFKFLMLSGNGTYMDVKQDLGLEIKGDKPSRLADQPPILGNLQLRLMFDELLQKKSRTEFYGYWNYMHRFNWIAGAEDLGLFEPYPKDYQPRNFWIPGDRRLGQQNYTVGFIHYMENPKCSISLQVNNLTQQKLFDNFYMERPGRAVSVKLRWELSTNK</sequence>
<dbReference type="InterPro" id="IPR039426">
    <property type="entry name" value="TonB-dep_rcpt-like"/>
</dbReference>
<keyword evidence="11" id="KW-1185">Reference proteome</keyword>
<evidence type="ECO:0000256" key="5">
    <source>
        <dbReference type="ARBA" id="ARBA00022729"/>
    </source>
</evidence>
<evidence type="ECO:0000256" key="4">
    <source>
        <dbReference type="ARBA" id="ARBA00022692"/>
    </source>
</evidence>
<keyword evidence="3 8" id="KW-1134">Transmembrane beta strand</keyword>
<dbReference type="Pfam" id="PF07715">
    <property type="entry name" value="Plug"/>
    <property type="match status" value="1"/>
</dbReference>
<protein>
    <submittedName>
        <fullName evidence="10">Outer membrane receptor proteins, mostly Fe transport</fullName>
    </submittedName>
</protein>
<evidence type="ECO:0000256" key="8">
    <source>
        <dbReference type="PROSITE-ProRule" id="PRU01360"/>
    </source>
</evidence>
<evidence type="ECO:0000313" key="11">
    <source>
        <dbReference type="Proteomes" id="UP000183200"/>
    </source>
</evidence>